<accession>A0A084QNM5</accession>
<reference evidence="1 2" key="1">
    <citation type="journal article" date="2014" name="BMC Genomics">
        <title>Comparative genome sequencing reveals chemotype-specific gene clusters in the toxigenic black mold Stachybotrys.</title>
        <authorList>
            <person name="Semeiks J."/>
            <person name="Borek D."/>
            <person name="Otwinowski Z."/>
            <person name="Grishin N.V."/>
        </authorList>
    </citation>
    <scope>NUCLEOTIDE SEQUENCE [LARGE SCALE GENOMIC DNA]</scope>
    <source>
        <strain evidence="1 2">IBT 40285</strain>
    </source>
</reference>
<sequence length="156" mass="17244">MARVEALKSSTDMALASKYWASCGGDLITYCKAGLDSTGEDWTTSSTDQRLLSIPPKDGLKAKRQRHIVLYTRYDYGNHLPGRDNGWMDGWARVAEGIACEPPHTNGFRSDPSEVIAANPDAANHYLMRGYYGTVRSAQIVSCPLMPRSSRNQGSW</sequence>
<protein>
    <submittedName>
        <fullName evidence="1">Uncharacterized protein</fullName>
    </submittedName>
</protein>
<dbReference type="InParanoid" id="A0A084QNM5"/>
<evidence type="ECO:0000313" key="1">
    <source>
        <dbReference type="EMBL" id="KFA65560.1"/>
    </source>
</evidence>
<dbReference type="EMBL" id="KL660595">
    <property type="protein sequence ID" value="KFA65560.1"/>
    <property type="molecule type" value="Genomic_DNA"/>
</dbReference>
<gene>
    <name evidence="1" type="ORF">S40285_10077</name>
</gene>
<organism evidence="1 2">
    <name type="scientific">Stachybotrys chlorohalonatus (strain IBT 40285)</name>
    <dbReference type="NCBI Taxonomy" id="1283841"/>
    <lineage>
        <taxon>Eukaryota</taxon>
        <taxon>Fungi</taxon>
        <taxon>Dikarya</taxon>
        <taxon>Ascomycota</taxon>
        <taxon>Pezizomycotina</taxon>
        <taxon>Sordariomycetes</taxon>
        <taxon>Hypocreomycetidae</taxon>
        <taxon>Hypocreales</taxon>
        <taxon>Stachybotryaceae</taxon>
        <taxon>Stachybotrys</taxon>
    </lineage>
</organism>
<keyword evidence="2" id="KW-1185">Reference proteome</keyword>
<evidence type="ECO:0000313" key="2">
    <source>
        <dbReference type="Proteomes" id="UP000028524"/>
    </source>
</evidence>
<name>A0A084QNM5_STAC4</name>
<dbReference type="HOGENOM" id="CLU_1687863_0_0_1"/>
<dbReference type="AlphaFoldDB" id="A0A084QNM5"/>
<dbReference type="Proteomes" id="UP000028524">
    <property type="component" value="Unassembled WGS sequence"/>
</dbReference>
<proteinExistence type="predicted"/>